<accession>A0A7J3XXX3</accession>
<evidence type="ECO:0000313" key="1">
    <source>
        <dbReference type="EMBL" id="HHP67339.1"/>
    </source>
</evidence>
<proteinExistence type="predicted"/>
<dbReference type="AlphaFoldDB" id="A0A7J3XXX3"/>
<comment type="caution">
    <text evidence="1">The sequence shown here is derived from an EMBL/GenBank/DDBJ whole genome shotgun (WGS) entry which is preliminary data.</text>
</comment>
<protein>
    <submittedName>
        <fullName evidence="1">Uncharacterized protein</fullName>
    </submittedName>
</protein>
<organism evidence="1">
    <name type="scientific">Thermogladius calderae</name>
    <dbReference type="NCBI Taxonomy" id="1200300"/>
    <lineage>
        <taxon>Archaea</taxon>
        <taxon>Thermoproteota</taxon>
        <taxon>Thermoprotei</taxon>
        <taxon>Desulfurococcales</taxon>
        <taxon>Desulfurococcaceae</taxon>
        <taxon>Thermogladius</taxon>
    </lineage>
</organism>
<gene>
    <name evidence="1" type="ORF">ENM60_00870</name>
</gene>
<dbReference type="EMBL" id="DRYK01000016">
    <property type="protein sequence ID" value="HHP67339.1"/>
    <property type="molecule type" value="Genomic_DNA"/>
</dbReference>
<sequence length="178" mass="20246">MRCFKDQPLVVSRERYVLGFIRYERFNARAFYATIHVYKNLASTSMPGDLENIAYNTPSFDINGSLDEYRSVLDVASSIIDYPEKRGLEESVYKLWSGEGAHVRMNEKAFSREILSKYNSLNIAYSIVGIADASRYSIANVILAWLIPRVILVSQCLKYTLGVGWLRRLVECLLGPSS</sequence>
<name>A0A7J3XXX3_9CREN</name>
<reference evidence="1" key="1">
    <citation type="journal article" date="2020" name="mSystems">
        <title>Genome- and Community-Level Interaction Insights into Carbon Utilization and Element Cycling Functions of Hydrothermarchaeota in Hydrothermal Sediment.</title>
        <authorList>
            <person name="Zhou Z."/>
            <person name="Liu Y."/>
            <person name="Xu W."/>
            <person name="Pan J."/>
            <person name="Luo Z.H."/>
            <person name="Li M."/>
        </authorList>
    </citation>
    <scope>NUCLEOTIDE SEQUENCE [LARGE SCALE GENOMIC DNA]</scope>
    <source>
        <strain evidence="1">SpSt-110</strain>
    </source>
</reference>